<comment type="subcellular location">
    <subcellularLocation>
        <location evidence="1">Membrane</location>
    </subcellularLocation>
</comment>
<proteinExistence type="predicted"/>
<dbReference type="SUPFAM" id="SSF82093">
    <property type="entry name" value="Heme chaperone CcmE"/>
    <property type="match status" value="1"/>
</dbReference>
<protein>
    <submittedName>
        <fullName evidence="6">Cytochrome c maturation protein CcmE</fullName>
    </submittedName>
</protein>
<keyword evidence="3" id="KW-0201">Cytochrome c-type biogenesis</keyword>
<evidence type="ECO:0000256" key="1">
    <source>
        <dbReference type="ARBA" id="ARBA00004370"/>
    </source>
</evidence>
<accession>A0ABY5DLX1</accession>
<gene>
    <name evidence="6" type="ORF">MMH89_02010</name>
</gene>
<name>A0ABY5DLX1_9GAMM</name>
<keyword evidence="7" id="KW-1185">Reference proteome</keyword>
<dbReference type="Gene3D" id="2.40.50.140">
    <property type="entry name" value="Nucleic acid-binding proteins"/>
    <property type="match status" value="1"/>
</dbReference>
<dbReference type="EMBL" id="CP092900">
    <property type="protein sequence ID" value="UTC24923.1"/>
    <property type="molecule type" value="Genomic_DNA"/>
</dbReference>
<reference evidence="6 7" key="1">
    <citation type="journal article" date="2022" name="Nat. Microbiol.">
        <title>The microbiome of a bacterivorous marine choanoflagellate contains a resource-demanding obligate bacterial associate.</title>
        <authorList>
            <person name="Needham D.M."/>
            <person name="Poirier C."/>
            <person name="Bachy C."/>
            <person name="George E.E."/>
            <person name="Wilken S."/>
            <person name="Yung C.C.M."/>
            <person name="Limardo A.J."/>
            <person name="Morando M."/>
            <person name="Sudek L."/>
            <person name="Malmstrom R.R."/>
            <person name="Keeling P.J."/>
            <person name="Santoro A.E."/>
            <person name="Worden A.Z."/>
        </authorList>
    </citation>
    <scope>NUCLEOTIDE SEQUENCE [LARGE SCALE GENOMIC DNA]</scope>
    <source>
        <strain evidence="6 7">Comchoano-1</strain>
    </source>
</reference>
<organism evidence="6 7">
    <name type="scientific">Candidatus Comchoanobacter bicostacola</name>
    <dbReference type="NCBI Taxonomy" id="2919598"/>
    <lineage>
        <taxon>Bacteria</taxon>
        <taxon>Pseudomonadati</taxon>
        <taxon>Pseudomonadota</taxon>
        <taxon>Gammaproteobacteria</taxon>
        <taxon>Candidatus Comchoanobacterales</taxon>
        <taxon>Candidatus Comchoanobacteraceae</taxon>
        <taxon>Candidatus Comchoanobacter</taxon>
    </lineage>
</organism>
<dbReference type="InterPro" id="IPR004329">
    <property type="entry name" value="CcmE"/>
</dbReference>
<keyword evidence="4 5" id="KW-0472">Membrane</keyword>
<evidence type="ECO:0000256" key="2">
    <source>
        <dbReference type="ARBA" id="ARBA00022617"/>
    </source>
</evidence>
<keyword evidence="2" id="KW-0349">Heme</keyword>
<dbReference type="Proteomes" id="UP001055955">
    <property type="component" value="Chromosome"/>
</dbReference>
<keyword evidence="2" id="KW-0408">Iron</keyword>
<keyword evidence="5" id="KW-1133">Transmembrane helix</keyword>
<evidence type="ECO:0000256" key="4">
    <source>
        <dbReference type="ARBA" id="ARBA00023136"/>
    </source>
</evidence>
<keyword evidence="5" id="KW-0812">Transmembrane</keyword>
<sequence length="128" mass="14453">MNKLKPYQIRYKSMLQTLLFIVGGVGVLIHALWDGLHVYQLPGDLVVNKPVGHVYVGGVVKPGSLSHGDQVFSLFHESEEILVHFHMPLPPMVREQHAAVVIGSWNGTYLDASRVYAKHDEYYRDNKS</sequence>
<dbReference type="InterPro" id="IPR012340">
    <property type="entry name" value="NA-bd_OB-fold"/>
</dbReference>
<dbReference type="InterPro" id="IPR036127">
    <property type="entry name" value="CcmE-like_sf"/>
</dbReference>
<evidence type="ECO:0000256" key="5">
    <source>
        <dbReference type="SAM" id="Phobius"/>
    </source>
</evidence>
<feature type="transmembrane region" description="Helical" evidence="5">
    <location>
        <begin position="12"/>
        <end position="33"/>
    </location>
</feature>
<evidence type="ECO:0000313" key="7">
    <source>
        <dbReference type="Proteomes" id="UP001055955"/>
    </source>
</evidence>
<keyword evidence="2" id="KW-0479">Metal-binding</keyword>
<dbReference type="Pfam" id="PF03100">
    <property type="entry name" value="CcmE"/>
    <property type="match status" value="1"/>
</dbReference>
<evidence type="ECO:0000313" key="6">
    <source>
        <dbReference type="EMBL" id="UTC24923.1"/>
    </source>
</evidence>
<evidence type="ECO:0000256" key="3">
    <source>
        <dbReference type="ARBA" id="ARBA00022748"/>
    </source>
</evidence>
<dbReference type="RefSeq" id="WP_258568712.1">
    <property type="nucleotide sequence ID" value="NZ_CP092900.1"/>
</dbReference>